<dbReference type="Gene3D" id="2.160.20.10">
    <property type="entry name" value="Single-stranded right-handed beta-helix, Pectin lyase-like"/>
    <property type="match status" value="1"/>
</dbReference>
<dbReference type="GO" id="GO:0005576">
    <property type="term" value="C:extracellular region"/>
    <property type="evidence" value="ECO:0007669"/>
    <property type="project" value="UniProtKB-SubCell"/>
</dbReference>
<feature type="domain" description="Filamentous haemagglutinin FhaB/tRNA nuclease CdiA-like TPS" evidence="5">
    <location>
        <begin position="74"/>
        <end position="186"/>
    </location>
</feature>
<evidence type="ECO:0000256" key="1">
    <source>
        <dbReference type="ARBA" id="ARBA00004613"/>
    </source>
</evidence>
<keyword evidence="2" id="KW-0964">Secreted</keyword>
<sequence length="2142" mass="213703">MNKIYKLKYDRRRNQVVAVSELTVGSGKESTGQIAALAGLTDMCSFRKLLGTLTPLAFLTGLVMSLLPGIALANPVLPTGGQIVAGQGHISTNGNQMTINQNTHGLVTNWNTFDVGQNHTVQFVQPDSSAIALNRVTGGHESQILGTLKANGQVMLVNPAGVMFGKGATVNTAGLVASTKDISNADFMAGHYTLSGGSDAEVVNQGNLTTTKGGFIVLAADRVKNSGNISTPGGKTVLAASDKVTLKLDNTGLASVSVSGSVVNALVENSGLLSATDGRVYLTARGKDMLLNTVVNNTGTLEASGLSGHGSEIVLNGGDSGVVSQSGTLLADSKTDRGGKITVEGQNIHLATNSRMSATGKNGGGEVYVGGGWQGEDSHIRNASKVVMDKSATIDVSAIENGNGGKAVLWSDDYTNFRGTILAKGGTQSGNGGQVETSSHGNLQAFGDVDASAVAGRGGNWLLDPLDVTIVGGGSNSDITESGKGTGASLDTDTDHIFSPSATGAQVSAEKIAEQLNAGTDVTVDTHAEGVEEGIITFAKDATIKKNSSVNASLTLKAEKNIVFADRDANSSVDSVASTDGNLNLNLLTGKSGEDGSVIFGRGVQLNLNAGDLMVGPANATAGTTNVSFTDGGGVNAGNIVLNAARGTTGTNFTLNASQNLTVNGPLTANSAGDKTTGIRAGGLLNITAESGDIKFSTPGTNGGSVLIEGSKGVNILAKNGHLVMNAADKMMNKINVSSDNGSVYLGGKVQDGTDGLSLTKIKIKSKNETTIEGLTHWGKAAVLSGVDVMADGNVSISGIAKNLTSGKLGSANTSEGLTLSGSNITSELGDVSLTAFSGSKGKSSLQIIAGSGIKANSGKISLSGITEGEGGPGSGGLWVAGSSLSAASLDIRGVAATRGTGFSLTNTKLLNGLETLKNVTFSSSGSSSSVTNALDSSVVTAQNRDTLLALHPENLTKIDMAGNVIFDDSAETAKGWTADFTSEDTPNGGWVFNNTKLNAADTVDLKGAGFTNSSIKVSSGDFRLENNGPVILNGDNIAVSNGGINAHSLSGRVDLKGSNLSAKQDIILNAPHGGIDISRGAAPNNIVVSSEEGNISVTGNAVGKGADGIFVGNASLMAPKGTISLDGVSDRFEYNSGGGGVRLSGMVKFNSMLNTIKGRNTRAVPQNNFGGVVVNAGTFTFVGDTKIDAESNYAGLLFNPYGKVEMHFMDNATIHARDTYDKRDSNYVGGISIVQWFDEKNVIVFNTDKKLDIDSSAVYANGISSVWPNIEANNEGHYSGYKFKGTGDVSVTSVSQFGDGIELRTLDNTELTGKFTVTGSSKSGPGVIVTKSADVHVINADVSGTSETGAGIRINAETDVKKVDLNGNTLVGNSVSGNSGVRIEGKNVTITNGSIEGSVMSGSGAGVILSGNTNYNISGAKVTGTSADGVGVSVAGNLAVNNNANINGTSTGDGSIGVKISGNLNSTGGSTIQGTAQSGDGIQVSGNTTLSGVTLSGETATGAGVNIAGNLKTDEKTTVTGKSTDNGTGVSLGASLEGGNISGTSVGGTGLQLAANSTVTNSTLIGKSTSGDGVAVTGKAILDDFTANGLQAVSESGNGLSLSDGADISIVHINQSEQPKKKADGSPVIDASGNPVMETVTTTAPVTVPVTLTGTSARGSGVATSGNVSISGVTLTGKTAVDGGTGVTLSGHLTVADDISGVDASATGNGTALKISDGVVDAKGYADAGKTLVISATSENGSAISTAGNSSLSKVELQGAATGNGSAVVVSGNLSTDNPLTAVSTGETGTGLQLLGGHLQSTAVDNVPVKVTVSATGNGTAIVVTQPESGPLGSGLSGIDLVTSADQGTVLDIGGDLTTNRDISVSTENGTAVSLNGGSLKGADGEHPITVTVQSTGSGTAVTVKPSTEGKENSLANLTLNTTSDQGNALNVEGVLNTNDVMVIANSTGTGTALNVNVGEIHSQGSTGITATSDSGVAAVINNGRLTGESAGALTVTATTISDSPALEIGGKSEISNSVVSGKNKGNGSAVIVADVVTSSGGGEIKGQTVDGTAVEIKDGASATSSMEDGLLVTATANGEKGLGVVLSNATLTGSRVNADSSQGNAVTIADGTIIGGNIAGHSMTGTGLSVSNAVLKEAVT</sequence>
<dbReference type="InterPro" id="IPR024973">
    <property type="entry name" value="ESPR"/>
</dbReference>
<protein>
    <recommendedName>
        <fullName evidence="5">Filamentous haemagglutinin FhaB/tRNA nuclease CdiA-like TPS domain-containing protein</fullName>
    </recommendedName>
</protein>
<name>A0A5U9VRR7_SALNE</name>
<dbReference type="EMBL" id="AAGVNP010000160">
    <property type="protein sequence ID" value="EBS4548492.1"/>
    <property type="molecule type" value="Genomic_DNA"/>
</dbReference>
<organism evidence="6">
    <name type="scientific">Salmonella newport</name>
    <dbReference type="NCBI Taxonomy" id="108619"/>
    <lineage>
        <taxon>Bacteria</taxon>
        <taxon>Pseudomonadati</taxon>
        <taxon>Pseudomonadota</taxon>
        <taxon>Gammaproteobacteria</taxon>
        <taxon>Enterobacterales</taxon>
        <taxon>Enterobacteriaceae</taxon>
        <taxon>Salmonella</taxon>
    </lineage>
</organism>
<dbReference type="InterPro" id="IPR008638">
    <property type="entry name" value="FhaB/CdiA-like_TPS"/>
</dbReference>
<proteinExistence type="predicted"/>
<keyword evidence="4" id="KW-0472">Membrane</keyword>
<dbReference type="NCBIfam" id="TIGR01901">
    <property type="entry name" value="adhes_NPXG"/>
    <property type="match status" value="1"/>
</dbReference>
<dbReference type="InterPro" id="IPR006626">
    <property type="entry name" value="PbH1"/>
</dbReference>
<dbReference type="Proteomes" id="UP000839885">
    <property type="component" value="Unassembled WGS sequence"/>
</dbReference>
<dbReference type="InterPro" id="IPR012334">
    <property type="entry name" value="Pectin_lyas_fold"/>
</dbReference>
<reference evidence="6" key="1">
    <citation type="submission" date="2018-06" db="EMBL/GenBank/DDBJ databases">
        <authorList>
            <person name="Ashton P.M."/>
            <person name="Dallman T."/>
            <person name="Nair S."/>
            <person name="De Pinna E."/>
            <person name="Peters T."/>
            <person name="Grant K."/>
        </authorList>
    </citation>
    <scope>NUCLEOTIDE SEQUENCE [LARGE SCALE GENOMIC DNA]</scope>
    <source>
        <strain evidence="6">160804</strain>
    </source>
</reference>
<dbReference type="Pfam" id="PF13018">
    <property type="entry name" value="ESPR"/>
    <property type="match status" value="1"/>
</dbReference>
<dbReference type="PANTHER" id="PTHR12338">
    <property type="entry name" value="AUTOTRANSPORTER"/>
    <property type="match status" value="1"/>
</dbReference>
<dbReference type="SMART" id="SM00912">
    <property type="entry name" value="Haemagg_act"/>
    <property type="match status" value="1"/>
</dbReference>
<feature type="transmembrane region" description="Helical" evidence="4">
    <location>
        <begin position="53"/>
        <end position="73"/>
    </location>
</feature>
<accession>A0A5U9VRR7</accession>
<gene>
    <name evidence="6" type="ORF">DQK32_21825</name>
</gene>
<evidence type="ECO:0000256" key="3">
    <source>
        <dbReference type="ARBA" id="ARBA00022729"/>
    </source>
</evidence>
<keyword evidence="3" id="KW-0732">Signal</keyword>
<evidence type="ECO:0000256" key="4">
    <source>
        <dbReference type="SAM" id="Phobius"/>
    </source>
</evidence>
<keyword evidence="4" id="KW-0812">Transmembrane</keyword>
<evidence type="ECO:0000256" key="2">
    <source>
        <dbReference type="ARBA" id="ARBA00022525"/>
    </source>
</evidence>
<dbReference type="InterPro" id="IPR011050">
    <property type="entry name" value="Pectin_lyase_fold/virulence"/>
</dbReference>
<evidence type="ECO:0000313" key="6">
    <source>
        <dbReference type="EMBL" id="EBS4548492.1"/>
    </source>
</evidence>
<keyword evidence="4" id="KW-1133">Transmembrane helix</keyword>
<dbReference type="SUPFAM" id="SSF51126">
    <property type="entry name" value="Pectin lyase-like"/>
    <property type="match status" value="1"/>
</dbReference>
<evidence type="ECO:0000259" key="5">
    <source>
        <dbReference type="SMART" id="SM00912"/>
    </source>
</evidence>
<dbReference type="SMART" id="SM00710">
    <property type="entry name" value="PbH1"/>
    <property type="match status" value="10"/>
</dbReference>
<comment type="caution">
    <text evidence="6">The sequence shown here is derived from an EMBL/GenBank/DDBJ whole genome shotgun (WGS) entry which is preliminary data.</text>
</comment>
<dbReference type="InterPro" id="IPR050909">
    <property type="entry name" value="Bact_Autotransporter_VF"/>
</dbReference>
<dbReference type="Pfam" id="PF05860">
    <property type="entry name" value="TPS"/>
    <property type="match status" value="1"/>
</dbReference>
<dbReference type="PANTHER" id="PTHR12338:SF8">
    <property type="entry name" value="HEME_HEMOPEXIN-BINDING PROTEIN"/>
    <property type="match status" value="1"/>
</dbReference>
<feature type="non-terminal residue" evidence="6">
    <location>
        <position position="2142"/>
    </location>
</feature>
<comment type="subcellular location">
    <subcellularLocation>
        <location evidence="1">Secreted</location>
    </subcellularLocation>
</comment>